<evidence type="ECO:0000313" key="3">
    <source>
        <dbReference type="Proteomes" id="UP000000724"/>
    </source>
</evidence>
<evidence type="ECO:0000313" key="2">
    <source>
        <dbReference type="EMBL" id="CAP79537.1"/>
    </source>
</evidence>
<accession>B6HW97</accession>
<proteinExistence type="predicted"/>
<dbReference type="AlphaFoldDB" id="B6HW97"/>
<reference evidence="2 3" key="1">
    <citation type="journal article" date="2008" name="Nat. Biotechnol.">
        <title>Genome sequencing and analysis of the filamentous fungus Penicillium chrysogenum.</title>
        <authorList>
            <person name="van den Berg M.A."/>
            <person name="Albang R."/>
            <person name="Albermann K."/>
            <person name="Badger J.H."/>
            <person name="Daran J.-M."/>
            <person name="Driessen A.J.M."/>
            <person name="Garcia-Estrada C."/>
            <person name="Fedorova N.D."/>
            <person name="Harris D.M."/>
            <person name="Heijne W.H.M."/>
            <person name="Joardar V.S."/>
            <person name="Kiel J.A.K.W."/>
            <person name="Kovalchuk A."/>
            <person name="Martin J.F."/>
            <person name="Nierman W.C."/>
            <person name="Nijland J.G."/>
            <person name="Pronk J.T."/>
            <person name="Roubos J.A."/>
            <person name="van der Klei I.J."/>
            <person name="van Peij N.N.M.E."/>
            <person name="Veenhuis M."/>
            <person name="von Doehren H."/>
            <person name="Wagner C."/>
            <person name="Wortman J.R."/>
            <person name="Bovenberg R.A.L."/>
        </authorList>
    </citation>
    <scope>NUCLEOTIDE SEQUENCE [LARGE SCALE GENOMIC DNA]</scope>
    <source>
        <strain evidence="3">ATCC 28089 / DSM 1075 / NRRL 1951 / Wisconsin 54-1255</strain>
    </source>
</reference>
<feature type="region of interest" description="Disordered" evidence="1">
    <location>
        <begin position="60"/>
        <end position="137"/>
    </location>
</feature>
<organism evidence="2 3">
    <name type="scientific">Penicillium rubens (strain ATCC 28089 / DSM 1075 / NRRL 1951 / Wisconsin 54-1255)</name>
    <name type="common">Penicillium chrysogenum</name>
    <dbReference type="NCBI Taxonomy" id="500485"/>
    <lineage>
        <taxon>Eukaryota</taxon>
        <taxon>Fungi</taxon>
        <taxon>Dikarya</taxon>
        <taxon>Ascomycota</taxon>
        <taxon>Pezizomycotina</taxon>
        <taxon>Eurotiomycetes</taxon>
        <taxon>Eurotiomycetidae</taxon>
        <taxon>Eurotiales</taxon>
        <taxon>Aspergillaceae</taxon>
        <taxon>Penicillium</taxon>
        <taxon>Penicillium chrysogenum species complex</taxon>
    </lineage>
</organism>
<name>B6HW97_PENRW</name>
<dbReference type="HOGENOM" id="CLU_1448172_0_0_1"/>
<dbReference type="VEuPathDB" id="FungiDB:PCH_Pc23g00430"/>
<protein>
    <submittedName>
        <fullName evidence="2">Uncharacterized protein</fullName>
    </submittedName>
</protein>
<dbReference type="OrthoDB" id="3531591at2759"/>
<keyword evidence="3" id="KW-1185">Reference proteome</keyword>
<gene>
    <name evidence="2" type="ORF">Pc23g00430</name>
    <name evidence="2" type="ORF">PCH_Pc23g00430</name>
</gene>
<dbReference type="OMA" id="THAVNHL"/>
<feature type="compositionally biased region" description="Basic residues" evidence="1">
    <location>
        <begin position="99"/>
        <end position="108"/>
    </location>
</feature>
<dbReference type="EMBL" id="AM920438">
    <property type="protein sequence ID" value="CAP79537.1"/>
    <property type="molecule type" value="Genomic_DNA"/>
</dbReference>
<evidence type="ECO:0000256" key="1">
    <source>
        <dbReference type="SAM" id="MobiDB-lite"/>
    </source>
</evidence>
<dbReference type="Proteomes" id="UP000000724">
    <property type="component" value="Contig Pc00c23"/>
</dbReference>
<sequence length="187" mass="20615">MDKAILGLTAQEIREVFTICGIEDSEEHLNLVIAHAADHVYKARLVIAGGATEPISQAKEAIIETPSTPPHETRGSYRLMKQTGKDVPTTYSDMASTEKKKKKKRKRSDKSELIDQPPGASVADGTGTAKDKAPEESISPEIQTTVYYFVFQIEGSLMDTWFMSSPKSTTPNLRVCRIPVTALCHYT</sequence>